<evidence type="ECO:0000313" key="2">
    <source>
        <dbReference type="Proteomes" id="UP000182888"/>
    </source>
</evidence>
<protein>
    <submittedName>
        <fullName evidence="1">Uncharacterized protein</fullName>
    </submittedName>
</protein>
<organism evidence="1 2">
    <name type="scientific">Mesorhizobium plurifarium</name>
    <dbReference type="NCBI Taxonomy" id="69974"/>
    <lineage>
        <taxon>Bacteria</taxon>
        <taxon>Pseudomonadati</taxon>
        <taxon>Pseudomonadota</taxon>
        <taxon>Alphaproteobacteria</taxon>
        <taxon>Hyphomicrobiales</taxon>
        <taxon>Phyllobacteriaceae</taxon>
        <taxon>Mesorhizobium</taxon>
    </lineage>
</organism>
<sequence>MAFKPLVDRLSRSRVVIQLKALRNQFVYKAFEYRGRASGRLLAKELQDAGVSRVCITVAFNVPWVIDALTKAWEMHSPGMTLVVVDNSTKVAAREAIARICKMRGVPYLALPMRVEKHLSRSHGTAITWAFHNIVRHLKPELFGFIDHDCFPVAPFDIPSKLAGKAVYGRRAYATENHVYKAKPDDRHWNLWAGYCFYRFSAVAAYKLNFEPRINLGLDTGAANWAILYSKLTEADVAVATVEQRPMTMAGAVGHHEFIDSAFFHLAGVSYPERPGYHHRSTEHREMLRDHVWNTYLGGSAGQTVSDY</sequence>
<proteinExistence type="predicted"/>
<dbReference type="EMBL" id="CCND01000012">
    <property type="protein sequence ID" value="CDX56458.1"/>
    <property type="molecule type" value="Genomic_DNA"/>
</dbReference>
<gene>
    <name evidence="1" type="ORF">MPL1032_20551</name>
</gene>
<evidence type="ECO:0000313" key="1">
    <source>
        <dbReference type="EMBL" id="CDX56458.1"/>
    </source>
</evidence>
<accession>A0A0K2VXC8</accession>
<dbReference type="Proteomes" id="UP000182888">
    <property type="component" value="Unassembled WGS sequence"/>
</dbReference>
<name>A0A0K2VXC8_MESPL</name>
<reference evidence="2" key="1">
    <citation type="submission" date="2014-08" db="EMBL/GenBank/DDBJ databases">
        <authorList>
            <person name="Edwards T."/>
        </authorList>
    </citation>
    <scope>NUCLEOTIDE SEQUENCE [LARGE SCALE GENOMIC DNA]</scope>
</reference>
<dbReference type="AlphaFoldDB" id="A0A0K2VXC8"/>